<evidence type="ECO:0000313" key="2">
    <source>
        <dbReference type="EMBL" id="ELZ94271.1"/>
    </source>
</evidence>
<dbReference type="AlphaFoldDB" id="M0IBX7"/>
<feature type="compositionally biased region" description="Polar residues" evidence="1">
    <location>
        <begin position="39"/>
        <end position="51"/>
    </location>
</feature>
<sequence length="60" mass="6792">MGIGRLFETKIRDQWAGVAAYLRDALDRLETGELQFTVTGGRSNSTFSNGESRGERRTRR</sequence>
<proteinExistence type="predicted"/>
<dbReference type="EMBL" id="AOLN01000013">
    <property type="protein sequence ID" value="ELZ94271.1"/>
    <property type="molecule type" value="Genomic_DNA"/>
</dbReference>
<comment type="caution">
    <text evidence="2">The sequence shown here is derived from an EMBL/GenBank/DDBJ whole genome shotgun (WGS) entry which is preliminary data.</text>
</comment>
<keyword evidence="3" id="KW-1185">Reference proteome</keyword>
<feature type="region of interest" description="Disordered" evidence="1">
    <location>
        <begin position="39"/>
        <end position="60"/>
    </location>
</feature>
<name>M0IBX7_9EURY</name>
<dbReference type="PATRIC" id="fig|662479.7.peg.2362"/>
<dbReference type="Proteomes" id="UP000011550">
    <property type="component" value="Unassembled WGS sequence"/>
</dbReference>
<gene>
    <name evidence="2" type="ORF">C440_11638</name>
</gene>
<evidence type="ECO:0000256" key="1">
    <source>
        <dbReference type="SAM" id="MobiDB-lite"/>
    </source>
</evidence>
<protein>
    <submittedName>
        <fullName evidence="2">Uncharacterized protein</fullName>
    </submittedName>
</protein>
<accession>M0IBX7</accession>
<reference evidence="2 3" key="1">
    <citation type="journal article" date="2014" name="PLoS Genet.">
        <title>Phylogenetically driven sequencing of extremely halophilic archaea reveals strategies for static and dynamic osmo-response.</title>
        <authorList>
            <person name="Becker E.A."/>
            <person name="Seitzer P.M."/>
            <person name="Tritt A."/>
            <person name="Larsen D."/>
            <person name="Krusor M."/>
            <person name="Yao A.I."/>
            <person name="Wu D."/>
            <person name="Madern D."/>
            <person name="Eisen J.A."/>
            <person name="Darling A.E."/>
            <person name="Facciotti M.T."/>
        </authorList>
    </citation>
    <scope>NUCLEOTIDE SEQUENCE [LARGE SCALE GENOMIC DNA]</scope>
    <source>
        <strain evidence="2 3">ATCC BAA-1512</strain>
    </source>
</reference>
<organism evidence="2 3">
    <name type="scientific">Haloferax mucosum ATCC BAA-1512</name>
    <dbReference type="NCBI Taxonomy" id="662479"/>
    <lineage>
        <taxon>Archaea</taxon>
        <taxon>Methanobacteriati</taxon>
        <taxon>Methanobacteriota</taxon>
        <taxon>Stenosarchaea group</taxon>
        <taxon>Halobacteria</taxon>
        <taxon>Halobacteriales</taxon>
        <taxon>Haloferacaceae</taxon>
        <taxon>Haloferax</taxon>
    </lineage>
</organism>
<evidence type="ECO:0000313" key="3">
    <source>
        <dbReference type="Proteomes" id="UP000011550"/>
    </source>
</evidence>